<dbReference type="InterPro" id="IPR005084">
    <property type="entry name" value="CBM6"/>
</dbReference>
<comment type="caution">
    <text evidence="4">The sequence shown here is derived from an EMBL/GenBank/DDBJ whole genome shotgun (WGS) entry which is preliminary data.</text>
</comment>
<organism evidence="4 5">
    <name type="scientific">Thomasclavelia spiroformis</name>
    <dbReference type="NCBI Taxonomy" id="29348"/>
    <lineage>
        <taxon>Bacteria</taxon>
        <taxon>Bacillati</taxon>
        <taxon>Bacillota</taxon>
        <taxon>Erysipelotrichia</taxon>
        <taxon>Erysipelotrichales</taxon>
        <taxon>Coprobacillaceae</taxon>
        <taxon>Thomasclavelia</taxon>
    </lineage>
</organism>
<dbReference type="Gene3D" id="1.20.1050.60">
    <property type="entry name" value="alpha-1,2-mannosidase"/>
    <property type="match status" value="1"/>
</dbReference>
<dbReference type="NCBIfam" id="TIGR01167">
    <property type="entry name" value="LPXTG_anchor"/>
    <property type="match status" value="1"/>
</dbReference>
<keyword evidence="1" id="KW-0732">Signal</keyword>
<dbReference type="PANTHER" id="PTHR12143:SF43">
    <property type="entry name" value="PUTATIVE-RELATED"/>
    <property type="match status" value="1"/>
</dbReference>
<dbReference type="InterPro" id="IPR012939">
    <property type="entry name" value="Glyco_hydro_92"/>
</dbReference>
<dbReference type="EC" id="3.2.1.-" evidence="4"/>
<gene>
    <name evidence="4" type="ORF">KHX14_09360</name>
</gene>
<evidence type="ECO:0000259" key="3">
    <source>
        <dbReference type="PROSITE" id="PS51175"/>
    </source>
</evidence>
<dbReference type="Pfam" id="PF07971">
    <property type="entry name" value="Glyco_hydro_92"/>
    <property type="match status" value="1"/>
</dbReference>
<dbReference type="Gene3D" id="1.20.1270.90">
    <property type="entry name" value="AF1782-like"/>
    <property type="match status" value="2"/>
</dbReference>
<dbReference type="InterPro" id="IPR000421">
    <property type="entry name" value="FA58C"/>
</dbReference>
<dbReference type="InterPro" id="IPR050883">
    <property type="entry name" value="PNGase"/>
</dbReference>
<dbReference type="Gene3D" id="1.20.1270.70">
    <property type="entry name" value="Designed single chain three-helix bundle"/>
    <property type="match status" value="1"/>
</dbReference>
<dbReference type="Gene3D" id="3.30.2080.10">
    <property type="entry name" value="GH92 mannosidase domain"/>
    <property type="match status" value="1"/>
</dbReference>
<protein>
    <submittedName>
        <fullName evidence="4">GH92 family glycosyl hydrolase</fullName>
        <ecNumber evidence="4">3.2.1.-</ecNumber>
    </submittedName>
</protein>
<dbReference type="EMBL" id="JAGZCC010000070">
    <property type="protein sequence ID" value="MBS5588997.1"/>
    <property type="molecule type" value="Genomic_DNA"/>
</dbReference>
<evidence type="ECO:0000256" key="1">
    <source>
        <dbReference type="ARBA" id="ARBA00022729"/>
    </source>
</evidence>
<dbReference type="Pfam" id="PF00754">
    <property type="entry name" value="F5_F8_type_C"/>
    <property type="match status" value="1"/>
</dbReference>
<dbReference type="FunFam" id="3.30.2080.10:FF:000001">
    <property type="entry name" value="Alpha-1,2-mannosidase subfamily"/>
    <property type="match status" value="1"/>
</dbReference>
<dbReference type="GO" id="GO:0000224">
    <property type="term" value="F:peptide-N4-(N-acetyl-beta-glucosaminyl)asparagine amidase activity"/>
    <property type="evidence" value="ECO:0007669"/>
    <property type="project" value="TreeGrafter"/>
</dbReference>
<dbReference type="Gene3D" id="2.70.98.10">
    <property type="match status" value="1"/>
</dbReference>
<dbReference type="GO" id="GO:0005975">
    <property type="term" value="P:carbohydrate metabolic process"/>
    <property type="evidence" value="ECO:0007669"/>
    <property type="project" value="InterPro"/>
</dbReference>
<dbReference type="GO" id="GO:0006516">
    <property type="term" value="P:glycoprotein catabolic process"/>
    <property type="evidence" value="ECO:0007669"/>
    <property type="project" value="TreeGrafter"/>
</dbReference>
<feature type="domain" description="CBM6" evidence="3">
    <location>
        <begin position="1386"/>
        <end position="1531"/>
    </location>
</feature>
<dbReference type="SUPFAM" id="SSF48208">
    <property type="entry name" value="Six-hairpin glycosidases"/>
    <property type="match status" value="1"/>
</dbReference>
<dbReference type="InterPro" id="IPR008928">
    <property type="entry name" value="6-hairpin_glycosidase_sf"/>
</dbReference>
<keyword evidence="2" id="KW-0472">Membrane</keyword>
<keyword evidence="4" id="KW-0378">Hydrolase</keyword>
<dbReference type="GO" id="GO:0005829">
    <property type="term" value="C:cytosol"/>
    <property type="evidence" value="ECO:0007669"/>
    <property type="project" value="TreeGrafter"/>
</dbReference>
<feature type="transmembrane region" description="Helical" evidence="2">
    <location>
        <begin position="1842"/>
        <end position="1861"/>
    </location>
</feature>
<dbReference type="RefSeq" id="WP_303887967.1">
    <property type="nucleotide sequence ID" value="NZ_JAGZCC010000070.1"/>
</dbReference>
<dbReference type="GO" id="GO:0016798">
    <property type="term" value="F:hydrolase activity, acting on glycosyl bonds"/>
    <property type="evidence" value="ECO:0007669"/>
    <property type="project" value="UniProtKB-KW"/>
</dbReference>
<dbReference type="InterPro" id="IPR005887">
    <property type="entry name" value="GH92_a_mannosidase_put"/>
</dbReference>
<name>A0A943I4Q7_9FIRM</name>
<evidence type="ECO:0000313" key="4">
    <source>
        <dbReference type="EMBL" id="MBS5588997.1"/>
    </source>
</evidence>
<dbReference type="GO" id="GO:0030246">
    <property type="term" value="F:carbohydrate binding"/>
    <property type="evidence" value="ECO:0007669"/>
    <property type="project" value="InterPro"/>
</dbReference>
<dbReference type="Pfam" id="PF07554">
    <property type="entry name" value="FIVAR"/>
    <property type="match status" value="3"/>
</dbReference>
<sequence length="1866" mass="210054">MRLFKRKLFSVTLSFLLGGTAIVGDYSTMLLAKEPDTGSNEEVILWQESFEENQDDFVNSLVDEQKGSKNVNRIKDEETIEGNIMQLVNESSFEASKQHNNTEIVDCLFDGSTDSKYLSNANVPGIDNPIWVKFALTQSITINRYQIASANDSPERDPESWKLYGSVDGEVYELIDEQNGIVFNERFERKTFEIINPKKYQYFRLDIIKNHGNNGMTQFSEFALGSDEELPPEVEQKGMTTKIVGGPISPWVGASGVGYSGKKSLEVSGIHYGKERGYSYNKLYDLKDQNIVITNDTKLDYMIFPDLINERDYDYNYTQMHMAVDIKFMDGTYLSDLKALDDHGNIIAAMEQGDSRTLVTKQWNHVSGNIGKVALGKTVDSILVDYDNDKNDQFPEEKDRTFRSYIDDIRIYQATDPIYEHLADYVNILRGTNDSPAFSRGLNVPAVTMPHGFNFWVPSNTSVDGRGRNTYTYQANGNYFRHMTISHEASNWVGDRGTWQFMINTSIDPETGSFGENERKIPFSHEKEVARVYYYGIEFPEGTNASNTKMELTPTDHGAVVRFTFPKDAQHKNIIFDSINGSNDGSIIEYDMTTNSFKARTNHTSLGLKDMYIYGTFDKPMSYTRTANNRQGIASFEDEVVEMKVATSFISFEQAKHNIELEISDNDFDMIYNQALETWDDKLDVVEVEGGSHDQKVSLYSNMYRMFMYPNLLSENTGTNENPVWKYSSPYGGSNENPEVVEGKMYYNNGFWDTYRAAWPAYSIFSMDKSSELLDGLVQHHKDTDWVPRWSAPGGTYFMSGTSSDIVFADAMKKGIVFDQEDAFKSMIKNGAVVSDDSNYGRKQLSTAIFRGYTSKEQDTGFSWSMEGYNNDYGISEMARELGYEDEAVYYANRAMNYVNLFDKQSDDVNDMWFKGKDAAGNWYGPSLNDVNTFDPRYWGDNYDEANAYVWSVGVTYDGQGLANLYGGRDKLAEKLDTIFETKGEVNGFGADMDGYGYGHKEPKEAREVKMGQYNQSNQPAYHIIYMYNYAGQPWKTQKYVRDSLDRCFIGSEIGQGMIGDEDNGAGGAWYVFSALGFYPIMGTNEYMIGSPIFDKTIIHLDNGKDITITANGNSKENVYIQNVTLNGESYNKNYLTHEDLINGADIVMNMSNTPSSWGSSIDSLPTSVTKNDQIANPKEDITSTKVKEVDKIDGDVYLTSMTTKNIENAKNLFDNTSDTVAALSQDTSELIYSFIKPQYIDMLTLTSSKDGKAPEGFKVYGSNDAKNWQLLEERANLEFEWGRYTRPFVIHEADEFKHYKLELIGGEALSEIELFSQLDEFEKITLEDLKNLVTYSESLDLSSVHIEIIKNIEQKLAVAREVINQEVPDEKTIEEAYYGLQNSLDKIDSNRLAYDKQEAEIYDENSGIVNDGPNIGSLNPGDWVCYKNVIFDSNANFFELYYSAETITQCGNPLIEVRLDSTDNEPIVTFVPNKTGTWKNYVYSSKKFESIQNIKGIHDVYLTFSGEILPAEIEGLSKQNVANIDWFSFSEIITPTVTAQNGIITNENLDVKYGEDLVITFAPEEGYVFDQVLVDGQVYDGKVENNSITLVNVKKAHQVEVIFKLIDYKEADKTALKIAIDLANAITDEDLDKVIPVVANEFKAARDEANAVYNNASATQDEVNNAFDRLASIMQKLEFFKGDKTALKAFIDKVAGLDSSKYTKTTWTAFEAELTEASVVYNDENAMQEEVNTAYSELVTAFLNLRLIPDKSLLEELINQANGLNVANYTKASFDGLTKALDEAKVVLDNPNATQEEVDNAKDILVKAIAGLQANPSTPSNVDNTVNNGDTTVSVKTGDEALIGTLAGLALLSVAGYTVFRRKED</sequence>
<reference evidence="4" key="1">
    <citation type="submission" date="2021-02" db="EMBL/GenBank/DDBJ databases">
        <title>Infant gut strain persistence is associated with maternal origin, phylogeny, and functional potential including surface adhesion and iron acquisition.</title>
        <authorList>
            <person name="Lou Y.C."/>
        </authorList>
    </citation>
    <scope>NUCLEOTIDE SEQUENCE</scope>
    <source>
        <strain evidence="4">L3_108_000G1_dasL3_108_000G1_metabat.metabat.11</strain>
    </source>
</reference>
<dbReference type="PROSITE" id="PS51175">
    <property type="entry name" value="CBM6"/>
    <property type="match status" value="1"/>
</dbReference>
<dbReference type="SMART" id="SM00606">
    <property type="entry name" value="CBD_IV"/>
    <property type="match status" value="1"/>
</dbReference>
<proteinExistence type="predicted"/>
<dbReference type="CDD" id="cd04084">
    <property type="entry name" value="CBM6_xylanase-like"/>
    <property type="match status" value="1"/>
</dbReference>
<keyword evidence="2" id="KW-0812">Transmembrane</keyword>
<dbReference type="Gene3D" id="2.60.120.260">
    <property type="entry name" value="Galactose-binding domain-like"/>
    <property type="match status" value="3"/>
</dbReference>
<dbReference type="Gene3D" id="1.20.1610.10">
    <property type="entry name" value="alpha-1,2-mannosidases domains"/>
    <property type="match status" value="1"/>
</dbReference>
<evidence type="ECO:0000313" key="5">
    <source>
        <dbReference type="Proteomes" id="UP000751224"/>
    </source>
</evidence>
<accession>A0A943I4Q7</accession>
<evidence type="ECO:0000256" key="2">
    <source>
        <dbReference type="SAM" id="Phobius"/>
    </source>
</evidence>
<dbReference type="InterPro" id="IPR006584">
    <property type="entry name" value="Cellulose-bd_IV"/>
</dbReference>
<dbReference type="NCBIfam" id="TIGR01180">
    <property type="entry name" value="aman2_put"/>
    <property type="match status" value="1"/>
</dbReference>
<dbReference type="InterPro" id="IPR014718">
    <property type="entry name" value="GH-type_carb-bd"/>
</dbReference>
<dbReference type="Pfam" id="PF03422">
    <property type="entry name" value="CBM_6"/>
    <property type="match status" value="1"/>
</dbReference>
<keyword evidence="2" id="KW-1133">Transmembrane helix</keyword>
<dbReference type="Proteomes" id="UP000751224">
    <property type="component" value="Unassembled WGS sequence"/>
</dbReference>
<dbReference type="PANTHER" id="PTHR12143">
    <property type="entry name" value="PEPTIDE N-GLYCANASE PNGASE -RELATED"/>
    <property type="match status" value="1"/>
</dbReference>
<dbReference type="InterPro" id="IPR008979">
    <property type="entry name" value="Galactose-bd-like_sf"/>
</dbReference>
<keyword evidence="4" id="KW-0326">Glycosidase</keyword>
<dbReference type="SUPFAM" id="SSF49785">
    <property type="entry name" value="Galactose-binding domain-like"/>
    <property type="match status" value="2"/>
</dbReference>